<organism evidence="2 3">
    <name type="scientific">Flavobacterium album</name>
    <dbReference type="NCBI Taxonomy" id="2175091"/>
    <lineage>
        <taxon>Bacteria</taxon>
        <taxon>Pseudomonadati</taxon>
        <taxon>Bacteroidota</taxon>
        <taxon>Flavobacteriia</taxon>
        <taxon>Flavobacteriales</taxon>
        <taxon>Flavobacteriaceae</taxon>
        <taxon>Flavobacterium</taxon>
    </lineage>
</organism>
<feature type="domain" description="Copper-binding protein MbnP-like" evidence="1">
    <location>
        <begin position="1"/>
        <end position="146"/>
    </location>
</feature>
<dbReference type="Proteomes" id="UP000244929">
    <property type="component" value="Chromosome"/>
</dbReference>
<dbReference type="EMBL" id="CP029186">
    <property type="protein sequence ID" value="AWH84684.1"/>
    <property type="molecule type" value="Genomic_DNA"/>
</dbReference>
<sequence length="166" mass="18917">MYLSGLCFYDKGKKVYEAPNSYYLLDINDTASLNRQLEIPEGLTYDEIRFLFGIDDTTNNEGIGSGDLDPSKGMYWAWQTGYINMKLEGATKSGKEFQFHLGGFLKPYSSFHELRFKTATRDLLEINIDIEKFVNSFSFRDIPMIMSPGEKAVLLSQKAALMFSLL</sequence>
<protein>
    <recommendedName>
        <fullName evidence="1">Copper-binding protein MbnP-like domain-containing protein</fullName>
    </recommendedName>
</protein>
<reference evidence="2 3" key="1">
    <citation type="submission" date="2018-04" db="EMBL/GenBank/DDBJ databases">
        <title>Genome sequencing of Flavobacterium sp. HYN0059.</title>
        <authorList>
            <person name="Yi H."/>
            <person name="Baek C."/>
        </authorList>
    </citation>
    <scope>NUCLEOTIDE SEQUENCE [LARGE SCALE GENOMIC DNA]</scope>
    <source>
        <strain evidence="2 3">HYN0059</strain>
    </source>
</reference>
<name>A0A2S1QWC9_9FLAO</name>
<dbReference type="OrthoDB" id="1422031at2"/>
<gene>
    <name evidence="2" type="ORF">HYN59_05920</name>
</gene>
<accession>A0A2S1QWC9</accession>
<dbReference type="KEGG" id="falb:HYN59_05920"/>
<evidence type="ECO:0000259" key="1">
    <source>
        <dbReference type="Pfam" id="PF20243"/>
    </source>
</evidence>
<dbReference type="InterPro" id="IPR046863">
    <property type="entry name" value="MbnP-like_dom"/>
</dbReference>
<evidence type="ECO:0000313" key="2">
    <source>
        <dbReference type="EMBL" id="AWH84684.1"/>
    </source>
</evidence>
<dbReference type="Pfam" id="PF20243">
    <property type="entry name" value="MbnP"/>
    <property type="match status" value="1"/>
</dbReference>
<dbReference type="AlphaFoldDB" id="A0A2S1QWC9"/>
<evidence type="ECO:0000313" key="3">
    <source>
        <dbReference type="Proteomes" id="UP000244929"/>
    </source>
</evidence>
<proteinExistence type="predicted"/>
<keyword evidence="3" id="KW-1185">Reference proteome</keyword>